<dbReference type="GO" id="GO:0016020">
    <property type="term" value="C:membrane"/>
    <property type="evidence" value="ECO:0007669"/>
    <property type="project" value="UniProtKB-SubCell"/>
</dbReference>
<organism evidence="7 9">
    <name type="scientific">Bacillus subtilis</name>
    <dbReference type="NCBI Taxonomy" id="1423"/>
    <lineage>
        <taxon>Bacteria</taxon>
        <taxon>Bacillati</taxon>
        <taxon>Bacillota</taxon>
        <taxon>Bacilli</taxon>
        <taxon>Bacillales</taxon>
        <taxon>Bacillaceae</taxon>
        <taxon>Bacillus</taxon>
    </lineage>
</organism>
<sequence length="257" mass="29179">MDFLHHILSTYASFFDWKMWGEVLTDPVSWGLIGSLVVLEGLLSADNALVLAVMVKHLPEKQRKKALTYGLFGAYIFRFIFIGLGMLLIKFWWIKVLGALYLTWLVIKHFWIGEKEEEADGIKKNSWMVRTFGIFWATVISVELMDLAFSVDSILAAFAVSEKVWVLLIGGMLGILMMRTVAKVFLVLIDKIPELENTAFVLIGIIALKMAGSAFHYEMPHSVFFIIIIAAFAVTLIIHYINKQKQVREQTAASKEE</sequence>
<evidence type="ECO:0000313" key="9">
    <source>
        <dbReference type="Proteomes" id="UP000032247"/>
    </source>
</evidence>
<proteinExistence type="inferred from homology"/>
<feature type="transmembrane region" description="Helical" evidence="6">
    <location>
        <begin position="66"/>
        <end position="86"/>
    </location>
</feature>
<dbReference type="PATRIC" id="fig|1423.173.peg.3117"/>
<dbReference type="PANTHER" id="PTHR30238:SF6">
    <property type="entry name" value="TERC-LIKE PROTEIN"/>
    <property type="match status" value="1"/>
</dbReference>
<dbReference type="NCBIfam" id="TIGR03716">
    <property type="entry name" value="R_switched_YkoY"/>
    <property type="match status" value="1"/>
</dbReference>
<comment type="subcellular location">
    <subcellularLocation>
        <location evidence="1">Membrane</location>
        <topology evidence="1">Multi-pass membrane protein</topology>
    </subcellularLocation>
</comment>
<dbReference type="Proteomes" id="UP000032247">
    <property type="component" value="Unassembled WGS sequence"/>
</dbReference>
<dbReference type="InterPro" id="IPR022493">
    <property type="entry name" value="CHP03716_TM_YkoY"/>
</dbReference>
<keyword evidence="3 6" id="KW-0812">Transmembrane</keyword>
<keyword evidence="4 6" id="KW-1133">Transmembrane helix</keyword>
<gene>
    <name evidence="8" type="primary">yceF</name>
    <name evidence="8" type="ORF">P5633_01420</name>
    <name evidence="7" type="ORF">SC09_Contig25orf00921</name>
</gene>
<feature type="transmembrane region" description="Helical" evidence="6">
    <location>
        <begin position="92"/>
        <end position="111"/>
    </location>
</feature>
<evidence type="ECO:0000256" key="2">
    <source>
        <dbReference type="ARBA" id="ARBA00007511"/>
    </source>
</evidence>
<evidence type="ECO:0000256" key="5">
    <source>
        <dbReference type="ARBA" id="ARBA00023136"/>
    </source>
</evidence>
<dbReference type="Pfam" id="PF03741">
    <property type="entry name" value="TerC"/>
    <property type="match status" value="1"/>
</dbReference>
<reference evidence="7 9" key="1">
    <citation type="submission" date="2014-12" db="EMBL/GenBank/DDBJ databases">
        <title>Comparative genome analysis of Bacillus coagulans HM-08, Clostridium butyricum HM-68, Bacillus subtilis HM-66 and Bacillus licheniformis BL-09.</title>
        <authorList>
            <person name="Zhang H."/>
        </authorList>
    </citation>
    <scope>NUCLEOTIDE SEQUENCE [LARGE SCALE GENOMIC DNA]</scope>
    <source>
        <strain evidence="7 9">HM-66</strain>
    </source>
</reference>
<feature type="transmembrane region" description="Helical" evidence="6">
    <location>
        <begin position="28"/>
        <end position="54"/>
    </location>
</feature>
<dbReference type="STRING" id="483913.AN935_01500"/>
<reference evidence="8" key="2">
    <citation type="submission" date="2023-03" db="EMBL/GenBank/DDBJ databases">
        <title>Complete genome sequences of 52 Bacillus and Priestia strains isolated from West-African fermentations and 26 reference strains from the DSMZ collection.</title>
        <authorList>
            <person name="Wiedenbein E.S."/>
            <person name="Canoy T.S."/>
            <person name="Hui Y."/>
            <person name="Parkouda C."/>
            <person name="Dawende C."/>
            <person name="Ametefe E."/>
            <person name="Jespersen L."/>
            <person name="Nielsen D.S."/>
        </authorList>
    </citation>
    <scope>NUCLEOTIDE SEQUENCE</scope>
    <source>
        <strain evidence="8">PRO56</strain>
    </source>
</reference>
<feature type="transmembrane region" description="Helical" evidence="6">
    <location>
        <begin position="198"/>
        <end position="217"/>
    </location>
</feature>
<dbReference type="AlphaFoldDB" id="A0A0D1L5H7"/>
<feature type="transmembrane region" description="Helical" evidence="6">
    <location>
        <begin position="132"/>
        <end position="158"/>
    </location>
</feature>
<evidence type="ECO:0000256" key="6">
    <source>
        <dbReference type="SAM" id="Phobius"/>
    </source>
</evidence>
<protein>
    <submittedName>
        <fullName evidence="7">Stress adaptation transporter</fullName>
    </submittedName>
    <submittedName>
        <fullName evidence="8">TerC family protein</fullName>
    </submittedName>
</protein>
<feature type="transmembrane region" description="Helical" evidence="6">
    <location>
        <begin position="164"/>
        <end position="186"/>
    </location>
</feature>
<dbReference type="EMBL" id="CP120576">
    <property type="protein sequence ID" value="WEY84994.1"/>
    <property type="molecule type" value="Genomic_DNA"/>
</dbReference>
<feature type="transmembrane region" description="Helical" evidence="6">
    <location>
        <begin position="223"/>
        <end position="241"/>
    </location>
</feature>
<name>A0A0D1L5H7_BACIU</name>
<accession>A0A0D1L5H7</accession>
<evidence type="ECO:0000313" key="8">
    <source>
        <dbReference type="EMBL" id="WEY84994.1"/>
    </source>
</evidence>
<evidence type="ECO:0000256" key="4">
    <source>
        <dbReference type="ARBA" id="ARBA00022989"/>
    </source>
</evidence>
<evidence type="ECO:0000313" key="7">
    <source>
        <dbReference type="EMBL" id="KIU11001.1"/>
    </source>
</evidence>
<comment type="similarity">
    <text evidence="2">Belongs to the TerC family.</text>
</comment>
<dbReference type="PANTHER" id="PTHR30238">
    <property type="entry name" value="MEMBRANE BOUND PREDICTED REDOX MODULATOR"/>
    <property type="match status" value="1"/>
</dbReference>
<evidence type="ECO:0000256" key="3">
    <source>
        <dbReference type="ARBA" id="ARBA00022692"/>
    </source>
</evidence>
<keyword evidence="5 6" id="KW-0472">Membrane</keyword>
<evidence type="ECO:0000256" key="1">
    <source>
        <dbReference type="ARBA" id="ARBA00004141"/>
    </source>
</evidence>
<dbReference type="Proteomes" id="UP001214898">
    <property type="component" value="Chromosome"/>
</dbReference>
<dbReference type="InterPro" id="IPR005496">
    <property type="entry name" value="Integral_membrane_TerC"/>
</dbReference>
<dbReference type="EMBL" id="JXBC01000004">
    <property type="protein sequence ID" value="KIU11001.1"/>
    <property type="molecule type" value="Genomic_DNA"/>
</dbReference>